<dbReference type="EMBL" id="JAPFFF010000029">
    <property type="protein sequence ID" value="KAK8846117.1"/>
    <property type="molecule type" value="Genomic_DNA"/>
</dbReference>
<dbReference type="Gene3D" id="1.10.510.10">
    <property type="entry name" value="Transferase(Phosphotransferase) domain 1"/>
    <property type="match status" value="1"/>
</dbReference>
<feature type="compositionally biased region" description="Basic and acidic residues" evidence="1">
    <location>
        <begin position="583"/>
        <end position="595"/>
    </location>
</feature>
<feature type="region of interest" description="Disordered" evidence="1">
    <location>
        <begin position="558"/>
        <end position="577"/>
    </location>
</feature>
<dbReference type="InterPro" id="IPR011989">
    <property type="entry name" value="ARM-like"/>
</dbReference>
<reference evidence="3 4" key="1">
    <citation type="submission" date="2024-04" db="EMBL/GenBank/DDBJ databases">
        <title>Tritrichomonas musculus Genome.</title>
        <authorList>
            <person name="Alves-Ferreira E."/>
            <person name="Grigg M."/>
            <person name="Lorenzi H."/>
            <person name="Galac M."/>
        </authorList>
    </citation>
    <scope>NUCLEOTIDE SEQUENCE [LARGE SCALE GENOMIC DNA]</scope>
    <source>
        <strain evidence="3 4">EAF2021</strain>
    </source>
</reference>
<evidence type="ECO:0000313" key="4">
    <source>
        <dbReference type="Proteomes" id="UP001470230"/>
    </source>
</evidence>
<feature type="region of interest" description="Disordered" evidence="1">
    <location>
        <begin position="582"/>
        <end position="876"/>
    </location>
</feature>
<proteinExistence type="predicted"/>
<organism evidence="3 4">
    <name type="scientific">Tritrichomonas musculus</name>
    <dbReference type="NCBI Taxonomy" id="1915356"/>
    <lineage>
        <taxon>Eukaryota</taxon>
        <taxon>Metamonada</taxon>
        <taxon>Parabasalia</taxon>
        <taxon>Tritrichomonadida</taxon>
        <taxon>Tritrichomonadidae</taxon>
        <taxon>Tritrichomonas</taxon>
    </lineage>
</organism>
<dbReference type="InterPro" id="IPR016024">
    <property type="entry name" value="ARM-type_fold"/>
</dbReference>
<sequence>MGSGISDNYNNINPTFTARFWKVHSAIKKSTGEEVSLWLLDTKEIKQSTKTKNGYQKYVDSCIESVNKLRRLRHPNVLQIYEVSDNPKQFGFSSERVEGTLESDKTLNADDITYVADQLSQTLSFLHEAAKTLHLGISPDAICITKAIKVKLCALNYSTHFENEPITTPSYGEYIEGDPLQPEICHTAPEYLEKKPLLPSADIFSYGTALFAAYNQKGPVYMATTTEEVVVTVSAGAFKTPTNMNDPMHDMLIKCLSYNPEERPTLADIAKSPAFFQLSIRSLRFLDLLATKELEDRMHFFQNIIKSLSLFSDRLLYYNILPTFVNEVKTNDIYGPVLIPVIFHIGEKLSSEDFMKNIIDPLSNTLKKCSPPDLAIAILNVAEIIIQKVPEDKQFELIYPIFINSLQSPSHELRIEAIKNIPVVISAMTENSIITSLLPTLLDFVSSFDDIEIVCSVIQCIGKCSTKVNGDQFSLIIMPKLMICWVRLSNPLIADSIIDVIENIDSSITSKMKFVIPMATAIMATQNLPKETITKLGDLIKSIIQELRAERKLEERAATWRPAEKSGKDEVQIQAPVKVAQIDPEKIEVSRRRSSVDPSSIPGGPGSLTQQSPMPPSQQPQQQSLYQQSQPHVTSNEESFGNAMNSSLAADQPESSEKKRSLKSFFGFGKKKNTENIEEQSLAQGYDTSSVAPRTGPPGPPSSLGGPIGSAPRNGPPAPPLVPQQQQQSLYQQAQQTQSLYAQPQQPQQSLYQQVQKTQSLYAQQPQSQAQQQSLYSQQLQSQPQQQSLYSQQPQSQPQQQSLYSQQLQAQPQQQMPITASQNYASTGSLPTANQQQPPQTQQAPSMFAGMNQGPPPKKSTPNQSLFSGLNMRNKK</sequence>
<feature type="compositionally biased region" description="Polar residues" evidence="1">
    <location>
        <begin position="632"/>
        <end position="649"/>
    </location>
</feature>
<evidence type="ECO:0000259" key="2">
    <source>
        <dbReference type="PROSITE" id="PS50011"/>
    </source>
</evidence>
<evidence type="ECO:0000256" key="1">
    <source>
        <dbReference type="SAM" id="MobiDB-lite"/>
    </source>
</evidence>
<name>A0ABR2HFA5_9EUKA</name>
<dbReference type="SUPFAM" id="SSF56112">
    <property type="entry name" value="Protein kinase-like (PK-like)"/>
    <property type="match status" value="1"/>
</dbReference>
<dbReference type="InterPro" id="IPR051177">
    <property type="entry name" value="CIK-Related_Protein"/>
</dbReference>
<evidence type="ECO:0000313" key="3">
    <source>
        <dbReference type="EMBL" id="KAK8846117.1"/>
    </source>
</evidence>
<dbReference type="Pfam" id="PF00069">
    <property type="entry name" value="Pkinase"/>
    <property type="match status" value="1"/>
</dbReference>
<comment type="caution">
    <text evidence="3">The sequence shown here is derived from an EMBL/GenBank/DDBJ whole genome shotgun (WGS) entry which is preliminary data.</text>
</comment>
<feature type="domain" description="Protein kinase" evidence="2">
    <location>
        <begin position="9"/>
        <end position="275"/>
    </location>
</feature>
<protein>
    <recommendedName>
        <fullName evidence="2">Protein kinase domain-containing protein</fullName>
    </recommendedName>
</protein>
<feature type="compositionally biased region" description="Low complexity" evidence="1">
    <location>
        <begin position="723"/>
        <end position="815"/>
    </location>
</feature>
<dbReference type="SUPFAM" id="SSF48371">
    <property type="entry name" value="ARM repeat"/>
    <property type="match status" value="1"/>
</dbReference>
<dbReference type="Proteomes" id="UP001470230">
    <property type="component" value="Unassembled WGS sequence"/>
</dbReference>
<dbReference type="InterPro" id="IPR000719">
    <property type="entry name" value="Prot_kinase_dom"/>
</dbReference>
<feature type="compositionally biased region" description="Basic and acidic residues" evidence="1">
    <location>
        <begin position="558"/>
        <end position="571"/>
    </location>
</feature>
<gene>
    <name evidence="3" type="ORF">M9Y10_020120</name>
</gene>
<dbReference type="PROSITE" id="PS50011">
    <property type="entry name" value="PROTEIN_KINASE_DOM"/>
    <property type="match status" value="1"/>
</dbReference>
<feature type="compositionally biased region" description="Polar residues" evidence="1">
    <location>
        <begin position="679"/>
        <end position="692"/>
    </location>
</feature>
<dbReference type="PANTHER" id="PTHR12984:SF6">
    <property type="entry name" value="SCY1-LIKE PROTEIN 2"/>
    <property type="match status" value="1"/>
</dbReference>
<feature type="compositionally biased region" description="Low complexity" evidence="1">
    <location>
        <begin position="619"/>
        <end position="631"/>
    </location>
</feature>
<dbReference type="Gene3D" id="3.30.200.20">
    <property type="entry name" value="Phosphorylase Kinase, domain 1"/>
    <property type="match status" value="1"/>
</dbReference>
<dbReference type="PANTHER" id="PTHR12984">
    <property type="entry name" value="SCY1-RELATED S/T PROTEIN KINASE-LIKE"/>
    <property type="match status" value="1"/>
</dbReference>
<feature type="compositionally biased region" description="Low complexity" evidence="1">
    <location>
        <begin position="831"/>
        <end position="845"/>
    </location>
</feature>
<dbReference type="SMART" id="SM00220">
    <property type="entry name" value="S_TKc"/>
    <property type="match status" value="1"/>
</dbReference>
<accession>A0ABR2HFA5</accession>
<keyword evidence="4" id="KW-1185">Reference proteome</keyword>
<dbReference type="Gene3D" id="1.25.10.10">
    <property type="entry name" value="Leucine-rich Repeat Variant"/>
    <property type="match status" value="1"/>
</dbReference>
<feature type="compositionally biased region" description="Polar residues" evidence="1">
    <location>
        <begin position="816"/>
        <end position="830"/>
    </location>
</feature>
<dbReference type="InterPro" id="IPR011009">
    <property type="entry name" value="Kinase-like_dom_sf"/>
</dbReference>